<dbReference type="Gene3D" id="1.20.1330.10">
    <property type="entry name" value="f41 fragment of flagellin, N-terminal domain"/>
    <property type="match status" value="2"/>
</dbReference>
<dbReference type="SUPFAM" id="SSF64518">
    <property type="entry name" value="Phase 1 flagellin"/>
    <property type="match status" value="1"/>
</dbReference>
<sequence>MIINHNIAALNTLTQLNKNTTATQKSLEKLSSGLRINGAADDAAGLAISEKMKGQIRGLDQASRNAQDGISLVQTAEGSLNETQDILQRMRELAVQSSNDTSTDADRKEIQKEISQLKDEVDRISNDTEFNTKKLLNGSVGNSAVLSTDNLALKTVSVADAKLAADTYTVKNVAPATVSANINTNTTGLAATDLDFTTAGASTGLKLGNYTLNVTDGATAGNFDFQLSDENGVVVAKVSDVNYNGGTDAVLVGSGGQKLTISAGSTVQAGQTTLNINAKYAATGDFTITNSAGGGVYSNAANTVITDSDFEAGGFQFSLDIDSVRKAAATTSTITTTNNALTMHIGANENQTMNVDINKMDTKSLGVDNVDVTTQAGAETAITAVNDAITKVSSERAKLGAFQNRLEHTVNNLSASSENLTAAQSRIADVDMAAEMSSFTKNNILNQAAQAMLAQANQLPQGVLQLLR</sequence>
<dbReference type="Proteomes" id="UP000018296">
    <property type="component" value="Unassembled WGS sequence"/>
</dbReference>
<protein>
    <recommendedName>
        <fullName evidence="2 4">Flagellin</fullName>
    </recommendedName>
</protein>
<keyword evidence="7" id="KW-0282">Flagellum</keyword>
<gene>
    <name evidence="7" type="ORF">P343_15695</name>
</gene>
<feature type="domain" description="Flagellin N-terminal" evidence="5">
    <location>
        <begin position="3"/>
        <end position="139"/>
    </location>
</feature>
<keyword evidence="3 4" id="KW-0975">Bacterial flagellum</keyword>
<dbReference type="Gene3D" id="6.10.10.10">
    <property type="entry name" value="Flagellar export chaperone, C-terminal domain"/>
    <property type="match status" value="1"/>
</dbReference>
<proteinExistence type="inferred from homology"/>
<keyword evidence="8" id="KW-1185">Reference proteome</keyword>
<evidence type="ECO:0000313" key="8">
    <source>
        <dbReference type="Proteomes" id="UP000018296"/>
    </source>
</evidence>
<dbReference type="InterPro" id="IPR001492">
    <property type="entry name" value="Flagellin"/>
</dbReference>
<dbReference type="EMBL" id="AWTC01000019">
    <property type="protein sequence ID" value="EST10659.1"/>
    <property type="molecule type" value="Genomic_DNA"/>
</dbReference>
<keyword evidence="7" id="KW-0966">Cell projection</keyword>
<evidence type="ECO:0000256" key="1">
    <source>
        <dbReference type="ARBA" id="ARBA00005709"/>
    </source>
</evidence>
<comment type="subcellular location">
    <subcellularLocation>
        <location evidence="4">Secreted</location>
    </subcellularLocation>
    <subcellularLocation>
        <location evidence="4">Bacterial flagellum</location>
    </subcellularLocation>
</comment>
<comment type="caution">
    <text evidence="7">The sequence shown here is derived from an EMBL/GenBank/DDBJ whole genome shotgun (WGS) entry which is preliminary data.</text>
</comment>
<dbReference type="GO" id="GO:0005576">
    <property type="term" value="C:extracellular region"/>
    <property type="evidence" value="ECO:0007669"/>
    <property type="project" value="UniProtKB-SubCell"/>
</dbReference>
<dbReference type="PANTHER" id="PTHR42792">
    <property type="entry name" value="FLAGELLIN"/>
    <property type="match status" value="1"/>
</dbReference>
<reference evidence="7 8" key="1">
    <citation type="journal article" date="2013" name="Genome Announc.">
        <title>Genome Sequence of Sporolactobacillus laevolacticus DSM442, an Efficient Polymer-Grade D-Lactate Producer from Agricultural Waste Cottonseed as a Nitrogen Source.</title>
        <authorList>
            <person name="Wang H."/>
            <person name="Wang L."/>
            <person name="Ju J."/>
            <person name="Yu B."/>
            <person name="Ma Y."/>
        </authorList>
    </citation>
    <scope>NUCLEOTIDE SEQUENCE [LARGE SCALE GENOMIC DNA]</scope>
    <source>
        <strain evidence="7 8">DSM 442</strain>
    </source>
</reference>
<dbReference type="eggNOG" id="COG1344">
    <property type="taxonomic scope" value="Bacteria"/>
</dbReference>
<evidence type="ECO:0000259" key="5">
    <source>
        <dbReference type="Pfam" id="PF00669"/>
    </source>
</evidence>
<comment type="function">
    <text evidence="4">Flagellin is the subunit protein which polymerizes to form the filaments of bacterial flagella.</text>
</comment>
<evidence type="ECO:0000259" key="6">
    <source>
        <dbReference type="Pfam" id="PF00700"/>
    </source>
</evidence>
<dbReference type="InterPro" id="IPR042187">
    <property type="entry name" value="Flagellin_C_sub2"/>
</dbReference>
<comment type="similarity">
    <text evidence="1 4">Belongs to the bacterial flagellin family.</text>
</comment>
<dbReference type="RefSeq" id="WP_023511354.1">
    <property type="nucleotide sequence ID" value="NZ_AWTC01000019.1"/>
</dbReference>
<evidence type="ECO:0000313" key="7">
    <source>
        <dbReference type="EMBL" id="EST10659.1"/>
    </source>
</evidence>
<keyword evidence="7" id="KW-0969">Cilium</keyword>
<dbReference type="GO" id="GO:0005198">
    <property type="term" value="F:structural molecule activity"/>
    <property type="evidence" value="ECO:0007669"/>
    <property type="project" value="UniProtKB-UniRule"/>
</dbReference>
<organism evidence="7 8">
    <name type="scientific">Sporolactobacillus laevolacticus DSM 442</name>
    <dbReference type="NCBI Taxonomy" id="1395513"/>
    <lineage>
        <taxon>Bacteria</taxon>
        <taxon>Bacillati</taxon>
        <taxon>Bacillota</taxon>
        <taxon>Bacilli</taxon>
        <taxon>Bacillales</taxon>
        <taxon>Sporolactobacillaceae</taxon>
        <taxon>Sporolactobacillus</taxon>
    </lineage>
</organism>
<dbReference type="Pfam" id="PF00700">
    <property type="entry name" value="Flagellin_C"/>
    <property type="match status" value="1"/>
</dbReference>
<evidence type="ECO:0000256" key="4">
    <source>
        <dbReference type="RuleBase" id="RU362073"/>
    </source>
</evidence>
<dbReference type="AlphaFoldDB" id="V6J1P1"/>
<accession>V6J1P1</accession>
<dbReference type="InterPro" id="IPR001029">
    <property type="entry name" value="Flagellin_N"/>
</dbReference>
<evidence type="ECO:0000256" key="2">
    <source>
        <dbReference type="ARBA" id="ARBA00020110"/>
    </source>
</evidence>
<dbReference type="Pfam" id="PF00669">
    <property type="entry name" value="Flagellin_N"/>
    <property type="match status" value="1"/>
</dbReference>
<feature type="domain" description="Flagellin C-terminal" evidence="6">
    <location>
        <begin position="382"/>
        <end position="467"/>
    </location>
</feature>
<dbReference type="PANTHER" id="PTHR42792:SF2">
    <property type="entry name" value="FLAGELLIN"/>
    <property type="match status" value="1"/>
</dbReference>
<dbReference type="PATRIC" id="fig|1395513.3.peg.3191"/>
<dbReference type="PRINTS" id="PR00207">
    <property type="entry name" value="FLAGELLIN"/>
</dbReference>
<dbReference type="InterPro" id="IPR046358">
    <property type="entry name" value="Flagellin_C"/>
</dbReference>
<keyword evidence="4" id="KW-0964">Secreted</keyword>
<name>V6J1P1_9BACL</name>
<dbReference type="OrthoDB" id="9796789at2"/>
<dbReference type="STRING" id="1395513.P343_15695"/>
<dbReference type="GO" id="GO:0009288">
    <property type="term" value="C:bacterial-type flagellum"/>
    <property type="evidence" value="ECO:0007669"/>
    <property type="project" value="UniProtKB-SubCell"/>
</dbReference>
<evidence type="ECO:0000256" key="3">
    <source>
        <dbReference type="ARBA" id="ARBA00023143"/>
    </source>
</evidence>